<evidence type="ECO:0000313" key="2">
    <source>
        <dbReference type="WBParaSite" id="L893_g20001.t1"/>
    </source>
</evidence>
<dbReference type="AlphaFoldDB" id="A0A1I7YUM4"/>
<dbReference type="Proteomes" id="UP000095287">
    <property type="component" value="Unplaced"/>
</dbReference>
<keyword evidence="1" id="KW-1185">Reference proteome</keyword>
<proteinExistence type="predicted"/>
<protein>
    <submittedName>
        <fullName evidence="2">Uncharacterized protein</fullName>
    </submittedName>
</protein>
<evidence type="ECO:0000313" key="1">
    <source>
        <dbReference type="Proteomes" id="UP000095287"/>
    </source>
</evidence>
<sequence>MLVDFVRSMVSRKRTYDVSNETLFHEAMTTQPPVKRPCESSAPPQVTSPPKRTVCVRCANGESGHITHIMG</sequence>
<reference evidence="2" key="1">
    <citation type="submission" date="2016-11" db="UniProtKB">
        <authorList>
            <consortium name="WormBaseParasite"/>
        </authorList>
    </citation>
    <scope>IDENTIFICATION</scope>
</reference>
<organism evidence="1 2">
    <name type="scientific">Steinernema glaseri</name>
    <dbReference type="NCBI Taxonomy" id="37863"/>
    <lineage>
        <taxon>Eukaryota</taxon>
        <taxon>Metazoa</taxon>
        <taxon>Ecdysozoa</taxon>
        <taxon>Nematoda</taxon>
        <taxon>Chromadorea</taxon>
        <taxon>Rhabditida</taxon>
        <taxon>Tylenchina</taxon>
        <taxon>Panagrolaimomorpha</taxon>
        <taxon>Strongyloidoidea</taxon>
        <taxon>Steinernematidae</taxon>
        <taxon>Steinernema</taxon>
    </lineage>
</organism>
<name>A0A1I7YUM4_9BILA</name>
<dbReference type="WBParaSite" id="L893_g20001.t1">
    <property type="protein sequence ID" value="L893_g20001.t1"/>
    <property type="gene ID" value="L893_g20001"/>
</dbReference>
<accession>A0A1I7YUM4</accession>